<sequence length="196" mass="20686">MCRALAGLGAAGACLAAALLLANLLPLARYCCRETLGLGDPPDERAFRFRRTPPTEAGTPTTPAPPAAAEEEGEGEGGGGGGRGGPLAAVRKMGRRRRQRPQRSASGSHLALARDPSWEEQHHFNVQLGEFVARSTSDDEGIAMTDITNDGIKVVSGDGHMQQTSNDSSFSSFVSSGDESIGHENNMNKRPFEVVV</sequence>
<feature type="chain" id="PRO_5031354673" evidence="2">
    <location>
        <begin position="17"/>
        <end position="196"/>
    </location>
</feature>
<feature type="compositionally biased region" description="Basic residues" evidence="1">
    <location>
        <begin position="92"/>
        <end position="101"/>
    </location>
</feature>
<feature type="compositionally biased region" description="Low complexity" evidence="1">
    <location>
        <begin position="165"/>
        <end position="179"/>
    </location>
</feature>
<evidence type="ECO:0000256" key="2">
    <source>
        <dbReference type="SAM" id="SignalP"/>
    </source>
</evidence>
<accession>A0A7S3XWH0</accession>
<feature type="signal peptide" evidence="2">
    <location>
        <begin position="1"/>
        <end position="16"/>
    </location>
</feature>
<name>A0A7S3XWH0_HETAK</name>
<organism evidence="3">
    <name type="scientific">Heterosigma akashiwo</name>
    <name type="common">Chromophytic alga</name>
    <name type="synonym">Heterosigma carterae</name>
    <dbReference type="NCBI Taxonomy" id="2829"/>
    <lineage>
        <taxon>Eukaryota</taxon>
        <taxon>Sar</taxon>
        <taxon>Stramenopiles</taxon>
        <taxon>Ochrophyta</taxon>
        <taxon>Raphidophyceae</taxon>
        <taxon>Chattonellales</taxon>
        <taxon>Chattonellaceae</taxon>
        <taxon>Heterosigma</taxon>
    </lineage>
</organism>
<evidence type="ECO:0000256" key="1">
    <source>
        <dbReference type="SAM" id="MobiDB-lite"/>
    </source>
</evidence>
<reference evidence="3" key="1">
    <citation type="submission" date="2021-01" db="EMBL/GenBank/DDBJ databases">
        <authorList>
            <person name="Corre E."/>
            <person name="Pelletier E."/>
            <person name="Niang G."/>
            <person name="Scheremetjew M."/>
            <person name="Finn R."/>
            <person name="Kale V."/>
            <person name="Holt S."/>
            <person name="Cochrane G."/>
            <person name="Meng A."/>
            <person name="Brown T."/>
            <person name="Cohen L."/>
        </authorList>
    </citation>
    <scope>NUCLEOTIDE SEQUENCE</scope>
    <source>
        <strain evidence="3">CCMP3107</strain>
    </source>
</reference>
<feature type="region of interest" description="Disordered" evidence="1">
    <location>
        <begin position="42"/>
        <end position="116"/>
    </location>
</feature>
<feature type="compositionally biased region" description="Low complexity" evidence="1">
    <location>
        <begin position="52"/>
        <end position="61"/>
    </location>
</feature>
<feature type="region of interest" description="Disordered" evidence="1">
    <location>
        <begin position="159"/>
        <end position="185"/>
    </location>
</feature>
<dbReference type="EMBL" id="HBIU01028107">
    <property type="protein sequence ID" value="CAE0634255.1"/>
    <property type="molecule type" value="Transcribed_RNA"/>
</dbReference>
<feature type="compositionally biased region" description="Gly residues" evidence="1">
    <location>
        <begin position="76"/>
        <end position="85"/>
    </location>
</feature>
<dbReference type="AlphaFoldDB" id="A0A7S3XWH0"/>
<protein>
    <submittedName>
        <fullName evidence="3">Uncharacterized protein</fullName>
    </submittedName>
</protein>
<evidence type="ECO:0000313" key="3">
    <source>
        <dbReference type="EMBL" id="CAE0634255.1"/>
    </source>
</evidence>
<keyword evidence="2" id="KW-0732">Signal</keyword>
<gene>
    <name evidence="3" type="ORF">HAKA00212_LOCUS12971</name>
</gene>
<proteinExistence type="predicted"/>